<dbReference type="SUPFAM" id="SSF55729">
    <property type="entry name" value="Acyl-CoA N-acyltransferases (Nat)"/>
    <property type="match status" value="1"/>
</dbReference>
<dbReference type="Gene3D" id="3.40.630.30">
    <property type="match status" value="1"/>
</dbReference>
<reference evidence="2" key="1">
    <citation type="journal article" date="2021" name="PeerJ">
        <title>Extensive microbial diversity within the chicken gut microbiome revealed by metagenomics and culture.</title>
        <authorList>
            <person name="Gilroy R."/>
            <person name="Ravi A."/>
            <person name="Getino M."/>
            <person name="Pursley I."/>
            <person name="Horton D.L."/>
            <person name="Alikhan N.F."/>
            <person name="Baker D."/>
            <person name="Gharbi K."/>
            <person name="Hall N."/>
            <person name="Watson M."/>
            <person name="Adriaenssens E.M."/>
            <person name="Foster-Nyarko E."/>
            <person name="Jarju S."/>
            <person name="Secka A."/>
            <person name="Antonio M."/>
            <person name="Oren A."/>
            <person name="Chaudhuri R.R."/>
            <person name="La Ragione R."/>
            <person name="Hildebrand F."/>
            <person name="Pallen M.J."/>
        </authorList>
    </citation>
    <scope>NUCLEOTIDE SEQUENCE</scope>
    <source>
        <strain evidence="2">ChiGjej4B4-12881</strain>
    </source>
</reference>
<reference evidence="2" key="2">
    <citation type="submission" date="2021-04" db="EMBL/GenBank/DDBJ databases">
        <authorList>
            <person name="Gilroy R."/>
        </authorList>
    </citation>
    <scope>NUCLEOTIDE SEQUENCE</scope>
    <source>
        <strain evidence="2">ChiGjej4B4-12881</strain>
    </source>
</reference>
<feature type="domain" description="N-acetyltransferase" evidence="1">
    <location>
        <begin position="60"/>
        <end position="211"/>
    </location>
</feature>
<dbReference type="Proteomes" id="UP000886780">
    <property type="component" value="Unassembled WGS sequence"/>
</dbReference>
<evidence type="ECO:0000259" key="1">
    <source>
        <dbReference type="PROSITE" id="PS51186"/>
    </source>
</evidence>
<proteinExistence type="predicted"/>
<keyword evidence="2" id="KW-0012">Acyltransferase</keyword>
<dbReference type="AlphaFoldDB" id="A0A9D1W3L9"/>
<dbReference type="EC" id="2.3.1.-" evidence="2"/>
<dbReference type="InterPro" id="IPR000182">
    <property type="entry name" value="GNAT_dom"/>
</dbReference>
<gene>
    <name evidence="2" type="ORF">IAA28_02505</name>
</gene>
<dbReference type="PANTHER" id="PTHR42791">
    <property type="entry name" value="GNAT FAMILY ACETYLTRANSFERASE"/>
    <property type="match status" value="1"/>
</dbReference>
<evidence type="ECO:0000313" key="3">
    <source>
        <dbReference type="Proteomes" id="UP000886780"/>
    </source>
</evidence>
<dbReference type="Pfam" id="PF00583">
    <property type="entry name" value="Acetyltransf_1"/>
    <property type="match status" value="1"/>
</dbReference>
<dbReference type="PANTHER" id="PTHR42791:SF1">
    <property type="entry name" value="N-ACETYLTRANSFERASE DOMAIN-CONTAINING PROTEIN"/>
    <property type="match status" value="1"/>
</dbReference>
<dbReference type="CDD" id="cd04301">
    <property type="entry name" value="NAT_SF"/>
    <property type="match status" value="1"/>
</dbReference>
<organism evidence="2 3">
    <name type="scientific">Candidatus Lachnoclostridium stercoripullorum</name>
    <dbReference type="NCBI Taxonomy" id="2838635"/>
    <lineage>
        <taxon>Bacteria</taxon>
        <taxon>Bacillati</taxon>
        <taxon>Bacillota</taxon>
        <taxon>Clostridia</taxon>
        <taxon>Lachnospirales</taxon>
        <taxon>Lachnospiraceae</taxon>
    </lineage>
</organism>
<dbReference type="InterPro" id="IPR016181">
    <property type="entry name" value="Acyl_CoA_acyltransferase"/>
</dbReference>
<dbReference type="EMBL" id="DXEU01000044">
    <property type="protein sequence ID" value="HIX51660.1"/>
    <property type="molecule type" value="Genomic_DNA"/>
</dbReference>
<accession>A0A9D1W3L9</accession>
<dbReference type="GO" id="GO:0016747">
    <property type="term" value="F:acyltransferase activity, transferring groups other than amino-acyl groups"/>
    <property type="evidence" value="ECO:0007669"/>
    <property type="project" value="InterPro"/>
</dbReference>
<name>A0A9D1W3L9_9FIRM</name>
<dbReference type="InterPro" id="IPR052523">
    <property type="entry name" value="Trichothecene_AcTrans"/>
</dbReference>
<comment type="caution">
    <text evidence="2">The sequence shown here is derived from an EMBL/GenBank/DDBJ whole genome shotgun (WGS) entry which is preliminary data.</text>
</comment>
<protein>
    <submittedName>
        <fullName evidence="2">GNAT family N-acetyltransferase</fullName>
        <ecNumber evidence="2">2.3.1.-</ecNumber>
    </submittedName>
</protein>
<evidence type="ECO:0000313" key="2">
    <source>
        <dbReference type="EMBL" id="HIX51660.1"/>
    </source>
</evidence>
<dbReference type="PROSITE" id="PS51186">
    <property type="entry name" value="GNAT"/>
    <property type="match status" value="1"/>
</dbReference>
<sequence length="211" mass="25110">MESQILYRVQREDLPQLKELLTESFANDPLYQNLIPDEETRKRLLPELFECDLSEFFDTCEIFADSRELNGILVVSDEAEPYNPFHYYLTELKAQLKTDEYLIKEDMSLKTLLNFFLGRDYLNSRWTDQLHQENRLHLIYLAVRPSMQHHGISALLIGEAIRYADEHKMMISLETHNEKNVSLYQHFGFKLYGVVERPPFHLKQYCMVKEI</sequence>
<keyword evidence="2" id="KW-0808">Transferase</keyword>